<dbReference type="InterPro" id="IPR011009">
    <property type="entry name" value="Kinase-like_dom_sf"/>
</dbReference>
<dbReference type="Gene3D" id="1.10.510.10">
    <property type="entry name" value="Transferase(Phosphotransferase) domain 1"/>
    <property type="match status" value="2"/>
</dbReference>
<comment type="subcellular location">
    <subcellularLocation>
        <location evidence="7">Endomembrane system</location>
        <topology evidence="7">Single-pass type I membrane protein</topology>
    </subcellularLocation>
</comment>
<protein>
    <recommendedName>
        <fullName evidence="10">Protein kinase domain-containing protein</fullName>
    </recommendedName>
</protein>
<dbReference type="Gramene" id="AUR62027694-RA">
    <property type="protein sequence ID" value="AUR62027694-RA:cds"/>
    <property type="gene ID" value="AUR62027694"/>
</dbReference>
<accession>A0A803ME01</accession>
<dbReference type="InterPro" id="IPR001245">
    <property type="entry name" value="Ser-Thr/Tyr_kinase_cat_dom"/>
</dbReference>
<evidence type="ECO:0000259" key="10">
    <source>
        <dbReference type="PROSITE" id="PS50011"/>
    </source>
</evidence>
<reference evidence="11" key="1">
    <citation type="journal article" date="2017" name="Nature">
        <title>The genome of Chenopodium quinoa.</title>
        <authorList>
            <person name="Jarvis D.E."/>
            <person name="Ho Y.S."/>
            <person name="Lightfoot D.J."/>
            <person name="Schmoeckel S.M."/>
            <person name="Li B."/>
            <person name="Borm T.J.A."/>
            <person name="Ohyanagi H."/>
            <person name="Mineta K."/>
            <person name="Michell C.T."/>
            <person name="Saber N."/>
            <person name="Kharbatia N.M."/>
            <person name="Rupper R.R."/>
            <person name="Sharp A.R."/>
            <person name="Dally N."/>
            <person name="Boughton B.A."/>
            <person name="Woo Y.H."/>
            <person name="Gao G."/>
            <person name="Schijlen E.G.W.M."/>
            <person name="Guo X."/>
            <person name="Momin A.A."/>
            <person name="Negrao S."/>
            <person name="Al-Babili S."/>
            <person name="Gehring C."/>
            <person name="Roessner U."/>
            <person name="Jung C."/>
            <person name="Murphy K."/>
            <person name="Arold S.T."/>
            <person name="Gojobori T."/>
            <person name="van der Linden C.G."/>
            <person name="van Loo E.N."/>
            <person name="Jellen E.N."/>
            <person name="Maughan P.J."/>
            <person name="Tester M."/>
        </authorList>
    </citation>
    <scope>NUCLEOTIDE SEQUENCE [LARGE SCALE GENOMIC DNA]</scope>
    <source>
        <strain evidence="11">cv. PI 614886</strain>
    </source>
</reference>
<dbReference type="EnsemblPlants" id="AUR62027694-RA">
    <property type="protein sequence ID" value="AUR62027694-RA:cds"/>
    <property type="gene ID" value="AUR62027694"/>
</dbReference>
<dbReference type="InterPro" id="IPR000719">
    <property type="entry name" value="Prot_kinase_dom"/>
</dbReference>
<keyword evidence="4" id="KW-0677">Repeat</keyword>
<feature type="compositionally biased region" description="Polar residues" evidence="8">
    <location>
        <begin position="288"/>
        <end position="314"/>
    </location>
</feature>
<dbReference type="PANTHER" id="PTHR46084:SF1">
    <property type="entry name" value="PROTEIN MALE DISCOVERER 2"/>
    <property type="match status" value="1"/>
</dbReference>
<dbReference type="SMART" id="SM00369">
    <property type="entry name" value="LRR_TYP"/>
    <property type="match status" value="3"/>
</dbReference>
<evidence type="ECO:0000256" key="1">
    <source>
        <dbReference type="ARBA" id="ARBA00022614"/>
    </source>
</evidence>
<keyword evidence="5 9" id="KW-1133">Transmembrane helix</keyword>
<dbReference type="InterPro" id="IPR001611">
    <property type="entry name" value="Leu-rich_rpt"/>
</dbReference>
<dbReference type="InterPro" id="IPR032675">
    <property type="entry name" value="LRR_dom_sf"/>
</dbReference>
<evidence type="ECO:0000256" key="3">
    <source>
        <dbReference type="ARBA" id="ARBA00022729"/>
    </source>
</evidence>
<dbReference type="Gene3D" id="3.80.10.10">
    <property type="entry name" value="Ribonuclease Inhibitor"/>
    <property type="match status" value="1"/>
</dbReference>
<evidence type="ECO:0000313" key="12">
    <source>
        <dbReference type="Proteomes" id="UP000596660"/>
    </source>
</evidence>
<sequence>MLFVAPPLQRCVEQAMGGRWRTFKLHYTCFVVLILSLGFRGSSSLNLEGSTLLKFRSRIDSDPYNSLASWNSEDDYPCKWKGVGCVDGKVHMLDLSGLSLEGTLTPELGYLDNLRSLILRGNHLSGAIPAEFGCLTKLEVLDLSENYLTGVVPAEIANMVSLKRLFLSDNNFEGTIPPELKEHSLSVLQFDEHLASVINRKFGFRPKVAMESRLGHGSNQIGNLETSYEPNMLQNVQVLPAVTRRKLIDQSNVEALPAKNSPVSQVTSQPILSSSGSFPALVKEKSQSRPPSSVPSDPNSQQEKTPAQTAQSHANTEKPSQKVWVFVAIGLGVLFLLAVAAALYFMWRSRGARPIGPFKTGISGQLQKAFVTGVPKLNRSELETACEDFSNIIATFDAFTIYKGTLSSGVEIAVASTLVKSSTDWSDAAELAYRKKIETLSRVNHKNYVNLLGYCEENEPFTRMMVLEYAPSGSFFEHLHEVEHLDWNARMRVIMGAAYCLQYMHHDLNPPVAHMNLRSSIIYLTDDYAAKLVEKPFDVLPEAKVSGEDGSKPSVSTKTADLRQNVYEFGILLLETITGRLPYSEEEGYLVDWALKYLNDREDNKDLIDPILKSVKTNELDVICDVILQCIKPEPSRRPTMKEVTTKLKQAIPITPDAAVPRLSPLWWAELEILSVEAS</sequence>
<dbReference type="Gene3D" id="3.30.200.20">
    <property type="entry name" value="Phosphorylase Kinase, domain 1"/>
    <property type="match status" value="1"/>
</dbReference>
<evidence type="ECO:0000256" key="9">
    <source>
        <dbReference type="SAM" id="Phobius"/>
    </source>
</evidence>
<dbReference type="InterPro" id="IPR013210">
    <property type="entry name" value="LRR_N_plant-typ"/>
</dbReference>
<dbReference type="GO" id="GO:0004672">
    <property type="term" value="F:protein kinase activity"/>
    <property type="evidence" value="ECO:0007669"/>
    <property type="project" value="InterPro"/>
</dbReference>
<dbReference type="PANTHER" id="PTHR46084">
    <property type="entry name" value="PROTEIN MALE DISCOVERER 2"/>
    <property type="match status" value="1"/>
</dbReference>
<evidence type="ECO:0000256" key="2">
    <source>
        <dbReference type="ARBA" id="ARBA00022692"/>
    </source>
</evidence>
<dbReference type="InterPro" id="IPR003591">
    <property type="entry name" value="Leu-rich_rpt_typical-subtyp"/>
</dbReference>
<evidence type="ECO:0000256" key="5">
    <source>
        <dbReference type="ARBA" id="ARBA00022989"/>
    </source>
</evidence>
<dbReference type="Pfam" id="PF07714">
    <property type="entry name" value="PK_Tyr_Ser-Thr"/>
    <property type="match status" value="1"/>
</dbReference>
<dbReference type="FunFam" id="3.80.10.10:FF:000400">
    <property type="entry name" value="Nuclear pore complex protein NUP107"/>
    <property type="match status" value="1"/>
</dbReference>
<feature type="transmembrane region" description="Helical" evidence="9">
    <location>
        <begin position="323"/>
        <end position="347"/>
    </location>
</feature>
<evidence type="ECO:0000313" key="11">
    <source>
        <dbReference type="EnsemblPlants" id="AUR62027694-RA:cds"/>
    </source>
</evidence>
<keyword evidence="2 9" id="KW-0812">Transmembrane</keyword>
<dbReference type="SUPFAM" id="SSF52058">
    <property type="entry name" value="L domain-like"/>
    <property type="match status" value="1"/>
</dbReference>
<evidence type="ECO:0000256" key="8">
    <source>
        <dbReference type="SAM" id="MobiDB-lite"/>
    </source>
</evidence>
<name>A0A803ME01_CHEQI</name>
<dbReference type="SUPFAM" id="SSF56112">
    <property type="entry name" value="Protein kinase-like (PK-like)"/>
    <property type="match status" value="1"/>
</dbReference>
<keyword evidence="1" id="KW-0433">Leucine-rich repeat</keyword>
<feature type="domain" description="Protein kinase" evidence="10">
    <location>
        <begin position="387"/>
        <end position="652"/>
    </location>
</feature>
<dbReference type="OMA" id="ICYVIRE"/>
<keyword evidence="12" id="KW-1185">Reference proteome</keyword>
<dbReference type="Proteomes" id="UP000596660">
    <property type="component" value="Unplaced"/>
</dbReference>
<evidence type="ECO:0000256" key="4">
    <source>
        <dbReference type="ARBA" id="ARBA00022737"/>
    </source>
</evidence>
<dbReference type="FunFam" id="3.30.200.20:FF:000489">
    <property type="entry name" value="Inactive receptor-like serine/threonine-protein kinase"/>
    <property type="match status" value="1"/>
</dbReference>
<proteinExistence type="predicted"/>
<dbReference type="GO" id="GO:0005524">
    <property type="term" value="F:ATP binding"/>
    <property type="evidence" value="ECO:0007669"/>
    <property type="project" value="InterPro"/>
</dbReference>
<feature type="region of interest" description="Disordered" evidence="8">
    <location>
        <begin position="280"/>
        <end position="316"/>
    </location>
</feature>
<dbReference type="Pfam" id="PF08263">
    <property type="entry name" value="LRRNT_2"/>
    <property type="match status" value="1"/>
</dbReference>
<dbReference type="AlphaFoldDB" id="A0A803ME01"/>
<keyword evidence="3" id="KW-0732">Signal</keyword>
<evidence type="ECO:0000256" key="7">
    <source>
        <dbReference type="ARBA" id="ARBA00046288"/>
    </source>
</evidence>
<reference evidence="11" key="2">
    <citation type="submission" date="2021-03" db="UniProtKB">
        <authorList>
            <consortium name="EnsemblPlants"/>
        </authorList>
    </citation>
    <scope>IDENTIFICATION</scope>
</reference>
<evidence type="ECO:0000256" key="6">
    <source>
        <dbReference type="ARBA" id="ARBA00023136"/>
    </source>
</evidence>
<dbReference type="Pfam" id="PF13855">
    <property type="entry name" value="LRR_8"/>
    <property type="match status" value="1"/>
</dbReference>
<organism evidence="11 12">
    <name type="scientific">Chenopodium quinoa</name>
    <name type="common">Quinoa</name>
    <dbReference type="NCBI Taxonomy" id="63459"/>
    <lineage>
        <taxon>Eukaryota</taxon>
        <taxon>Viridiplantae</taxon>
        <taxon>Streptophyta</taxon>
        <taxon>Embryophyta</taxon>
        <taxon>Tracheophyta</taxon>
        <taxon>Spermatophyta</taxon>
        <taxon>Magnoliopsida</taxon>
        <taxon>eudicotyledons</taxon>
        <taxon>Gunneridae</taxon>
        <taxon>Pentapetalae</taxon>
        <taxon>Caryophyllales</taxon>
        <taxon>Chenopodiaceae</taxon>
        <taxon>Chenopodioideae</taxon>
        <taxon>Atripliceae</taxon>
        <taxon>Chenopodium</taxon>
    </lineage>
</organism>
<keyword evidence="6 9" id="KW-0472">Membrane</keyword>
<dbReference type="GO" id="GO:0012505">
    <property type="term" value="C:endomembrane system"/>
    <property type="evidence" value="ECO:0007669"/>
    <property type="project" value="UniProtKB-SubCell"/>
</dbReference>
<dbReference type="PROSITE" id="PS50011">
    <property type="entry name" value="PROTEIN_KINASE_DOM"/>
    <property type="match status" value="1"/>
</dbReference>